<keyword evidence="3" id="KW-0238">DNA-binding</keyword>
<dbReference type="Gene3D" id="3.90.220.20">
    <property type="entry name" value="DNA methylase specificity domains"/>
    <property type="match status" value="2"/>
</dbReference>
<evidence type="ECO:0000313" key="6">
    <source>
        <dbReference type="Proteomes" id="UP000488776"/>
    </source>
</evidence>
<dbReference type="GO" id="GO:0004519">
    <property type="term" value="F:endonuclease activity"/>
    <property type="evidence" value="ECO:0007669"/>
    <property type="project" value="UniProtKB-KW"/>
</dbReference>
<proteinExistence type="inferred from homology"/>
<dbReference type="PANTHER" id="PTHR30408:SF12">
    <property type="entry name" value="TYPE I RESTRICTION ENZYME MJAVIII SPECIFICITY SUBUNIT"/>
    <property type="match status" value="1"/>
</dbReference>
<protein>
    <submittedName>
        <fullName evidence="5">Restriction endonuclease subunit S</fullName>
    </submittedName>
</protein>
<feature type="domain" description="Type I restriction modification DNA specificity" evidence="4">
    <location>
        <begin position="17"/>
        <end position="195"/>
    </location>
</feature>
<keyword evidence="5" id="KW-0255">Endonuclease</keyword>
<keyword evidence="5" id="KW-0540">Nuclease</keyword>
<evidence type="ECO:0000256" key="2">
    <source>
        <dbReference type="ARBA" id="ARBA00022747"/>
    </source>
</evidence>
<evidence type="ECO:0000259" key="4">
    <source>
        <dbReference type="Pfam" id="PF01420"/>
    </source>
</evidence>
<dbReference type="CDD" id="cd17283">
    <property type="entry name" value="RMtype1_S_Hpy180ORF7835P_TRD2-CR2_like"/>
    <property type="match status" value="1"/>
</dbReference>
<accession>A0AB36BXY1</accession>
<dbReference type="InterPro" id="IPR000055">
    <property type="entry name" value="Restrct_endonuc_typeI_TRD"/>
</dbReference>
<organism evidence="5 6">
    <name type="scientific">Bifidobacterium bifidum</name>
    <dbReference type="NCBI Taxonomy" id="1681"/>
    <lineage>
        <taxon>Bacteria</taxon>
        <taxon>Bacillati</taxon>
        <taxon>Actinomycetota</taxon>
        <taxon>Actinomycetes</taxon>
        <taxon>Bifidobacteriales</taxon>
        <taxon>Bifidobacteriaceae</taxon>
        <taxon>Bifidobacterium</taxon>
    </lineage>
</organism>
<dbReference type="InterPro" id="IPR052021">
    <property type="entry name" value="Type-I_RS_S_subunit"/>
</dbReference>
<evidence type="ECO:0000256" key="1">
    <source>
        <dbReference type="ARBA" id="ARBA00010923"/>
    </source>
</evidence>
<dbReference type="InterPro" id="IPR044946">
    <property type="entry name" value="Restrct_endonuc_typeI_TRD_sf"/>
</dbReference>
<dbReference type="EMBL" id="JAAJBJ010000002">
    <property type="protein sequence ID" value="NGG36115.1"/>
    <property type="molecule type" value="Genomic_DNA"/>
</dbReference>
<dbReference type="Proteomes" id="UP000488776">
    <property type="component" value="Unassembled WGS sequence"/>
</dbReference>
<dbReference type="RefSeq" id="WP_163113028.1">
    <property type="nucleotide sequence ID" value="NZ_JAAJBJ010000002.1"/>
</dbReference>
<sequence length="415" mass="47087">MNEIQNTPELRFEGFTEPWEQRKLGELVVIERGGSPRPIDEYITDDTNGLNWVKIGDAPSLGRYISKTSEKIKPEGLSKTRQVHPGDLILSNSMSFGRPYIMAIEGCIHDGWLLIRDEPKSFDPMYLCHMLGTPKMLNQYRMLASGSTVNNLNKELVSNASILMPCKSEQKVIGQFFNHLDDLITLQQRKYERLQHLKQAMLRKMFPKPDEQVPELRFEGFTEPWEQRKVSDIATLRRGLTYSPSDVVSPGQGVRVLRSSNIVEDRFVLRDDDVFVREEAVNIPFSRDGEILITAANGSTRLVGKRAKISGLTGKTVHGGFMLIAATEQPDFLCALMGTEWYRNFLRVGVAGGNGAIGNLDSHALECEKVSIPSNAEQRAIGDFFSNLDYFITLQQRKYERLQHLKQAMLQRMFV</sequence>
<dbReference type="Gene3D" id="1.10.287.1120">
    <property type="entry name" value="Bipartite methylase S protein"/>
    <property type="match status" value="1"/>
</dbReference>
<evidence type="ECO:0000313" key="5">
    <source>
        <dbReference type="EMBL" id="NGG36115.1"/>
    </source>
</evidence>
<evidence type="ECO:0000256" key="3">
    <source>
        <dbReference type="ARBA" id="ARBA00023125"/>
    </source>
</evidence>
<dbReference type="AlphaFoldDB" id="A0AB36BXY1"/>
<comment type="caution">
    <text evidence="5">The sequence shown here is derived from an EMBL/GenBank/DDBJ whole genome shotgun (WGS) entry which is preliminary data.</text>
</comment>
<gene>
    <name evidence="5" type="ORF">G5T23_03485</name>
</gene>
<keyword evidence="5" id="KW-0378">Hydrolase</keyword>
<comment type="similarity">
    <text evidence="1">Belongs to the type-I restriction system S methylase family.</text>
</comment>
<dbReference type="SUPFAM" id="SSF116734">
    <property type="entry name" value="DNA methylase specificity domain"/>
    <property type="match status" value="2"/>
</dbReference>
<dbReference type="PANTHER" id="PTHR30408">
    <property type="entry name" value="TYPE-1 RESTRICTION ENZYME ECOKI SPECIFICITY PROTEIN"/>
    <property type="match status" value="1"/>
</dbReference>
<feature type="domain" description="Type I restriction modification DNA specificity" evidence="4">
    <location>
        <begin position="223"/>
        <end position="403"/>
    </location>
</feature>
<name>A0AB36BXY1_BIFBI</name>
<reference evidence="5 6" key="1">
    <citation type="submission" date="2020-02" db="EMBL/GenBank/DDBJ databases">
        <title>Antibiotic susceptibility profiles of lactic acid bacteria isolated from the human vagina and genetic basis of atypical resistances.</title>
        <authorList>
            <person name="Sirichoat A."/>
            <person name="Florez A.B."/>
            <person name="Vazquez L."/>
            <person name="Buppasiri P."/>
            <person name="Panya M."/>
            <person name="Lulitanond V."/>
            <person name="Mayo B."/>
        </authorList>
    </citation>
    <scope>NUCLEOTIDE SEQUENCE [LARGE SCALE GENOMIC DNA]</scope>
    <source>
        <strain evidence="5 6">VA07-1AN</strain>
    </source>
</reference>
<dbReference type="Pfam" id="PF01420">
    <property type="entry name" value="Methylase_S"/>
    <property type="match status" value="2"/>
</dbReference>
<keyword evidence="2" id="KW-0680">Restriction system</keyword>
<dbReference type="GO" id="GO:0003677">
    <property type="term" value="F:DNA binding"/>
    <property type="evidence" value="ECO:0007669"/>
    <property type="project" value="UniProtKB-KW"/>
</dbReference>
<dbReference type="GO" id="GO:0009307">
    <property type="term" value="P:DNA restriction-modification system"/>
    <property type="evidence" value="ECO:0007669"/>
    <property type="project" value="UniProtKB-KW"/>
</dbReference>